<dbReference type="Proteomes" id="UP000077177">
    <property type="component" value="Chromosome"/>
</dbReference>
<feature type="transmembrane region" description="Helical" evidence="1">
    <location>
        <begin position="212"/>
        <end position="231"/>
    </location>
</feature>
<keyword evidence="1" id="KW-0472">Membrane</keyword>
<evidence type="ECO:0000256" key="1">
    <source>
        <dbReference type="SAM" id="Phobius"/>
    </source>
</evidence>
<dbReference type="STRING" id="1492898.SY85_21625"/>
<dbReference type="EMBL" id="CP011390">
    <property type="protein sequence ID" value="ANE52691.1"/>
    <property type="molecule type" value="Genomic_DNA"/>
</dbReference>
<reference evidence="2 3" key="2">
    <citation type="journal article" date="2016" name="Int. J. Syst. Evol. Microbiol.">
        <title>Flavisolibacter tropicus sp. nov., isolated from tropical soil.</title>
        <authorList>
            <person name="Lee J.J."/>
            <person name="Kang M.S."/>
            <person name="Kim G.S."/>
            <person name="Lee C.S."/>
            <person name="Lim S."/>
            <person name="Lee J."/>
            <person name="Roh S.H."/>
            <person name="Kang H."/>
            <person name="Ha J.M."/>
            <person name="Bae S."/>
            <person name="Jung H.Y."/>
            <person name="Kim M.K."/>
        </authorList>
    </citation>
    <scope>NUCLEOTIDE SEQUENCE [LARGE SCALE GENOMIC DNA]</scope>
    <source>
        <strain evidence="2 3">LCS9</strain>
    </source>
</reference>
<evidence type="ECO:0008006" key="4">
    <source>
        <dbReference type="Google" id="ProtNLM"/>
    </source>
</evidence>
<dbReference type="RefSeq" id="WP_066407618.1">
    <property type="nucleotide sequence ID" value="NZ_CP011390.1"/>
</dbReference>
<evidence type="ECO:0000313" key="3">
    <source>
        <dbReference type="Proteomes" id="UP000077177"/>
    </source>
</evidence>
<organism evidence="2 3">
    <name type="scientific">Flavisolibacter tropicus</name>
    <dbReference type="NCBI Taxonomy" id="1492898"/>
    <lineage>
        <taxon>Bacteria</taxon>
        <taxon>Pseudomonadati</taxon>
        <taxon>Bacteroidota</taxon>
        <taxon>Chitinophagia</taxon>
        <taxon>Chitinophagales</taxon>
        <taxon>Chitinophagaceae</taxon>
        <taxon>Flavisolibacter</taxon>
    </lineage>
</organism>
<proteinExistence type="predicted"/>
<feature type="transmembrane region" description="Helical" evidence="1">
    <location>
        <begin position="147"/>
        <end position="163"/>
    </location>
</feature>
<feature type="transmembrane region" description="Helical" evidence="1">
    <location>
        <begin position="69"/>
        <end position="86"/>
    </location>
</feature>
<feature type="transmembrane region" description="Helical" evidence="1">
    <location>
        <begin position="38"/>
        <end position="57"/>
    </location>
</feature>
<feature type="transmembrane region" description="Helical" evidence="1">
    <location>
        <begin position="183"/>
        <end position="205"/>
    </location>
</feature>
<keyword evidence="1" id="KW-1133">Transmembrane helix</keyword>
<accession>A0A172U012</accession>
<protein>
    <recommendedName>
        <fullName evidence="4">Beta-carotene 15,15'-monooxygenase</fullName>
    </recommendedName>
</protein>
<gene>
    <name evidence="2" type="ORF">SY85_21625</name>
</gene>
<dbReference type="OrthoDB" id="979693at2"/>
<keyword evidence="3" id="KW-1185">Reference proteome</keyword>
<name>A0A172U012_9BACT</name>
<sequence>MKTLSQPKWTIALGLPAIILTCCVCITLSSAFKERHDLISPAITIDLCLIAPLLYFLTIRRTTAAKASTFRVFLIGIFTTGLLISKEQSNLFNFLKTWVSPVIETSLIGFVLYKLWRARQKKEQPLASDWFTQAKDALFTVTRHKKAAHILAGELAVFYYAFFSKRSKPDGYHTFSIYKTNGILLILGTFLSLFVIETVGMRFLFTLWNPTAAWIITGLSAYSCIQLYGHICAVKARPVVLSSTSLTIRNGLMGGEAYIPLTQIEKVTSTKKSVNDNGAHKLALIKGLENHNIAIYLKTPITITKAFGIEKPAKVVLVNIDQHDAFLNAIDTYATKQNV</sequence>
<feature type="transmembrane region" description="Helical" evidence="1">
    <location>
        <begin position="98"/>
        <end position="116"/>
    </location>
</feature>
<feature type="transmembrane region" description="Helical" evidence="1">
    <location>
        <begin position="12"/>
        <end position="32"/>
    </location>
</feature>
<reference evidence="3" key="1">
    <citation type="submission" date="2015-01" db="EMBL/GenBank/DDBJ databases">
        <title>Flavisolibacter sp./LCS9/ whole genome sequencing.</title>
        <authorList>
            <person name="Kim M.K."/>
            <person name="Srinivasan S."/>
            <person name="Lee J.-J."/>
        </authorList>
    </citation>
    <scope>NUCLEOTIDE SEQUENCE [LARGE SCALE GENOMIC DNA]</scope>
    <source>
        <strain evidence="3">LCS9</strain>
    </source>
</reference>
<evidence type="ECO:0000313" key="2">
    <source>
        <dbReference type="EMBL" id="ANE52691.1"/>
    </source>
</evidence>
<dbReference type="AlphaFoldDB" id="A0A172U012"/>
<keyword evidence="1" id="KW-0812">Transmembrane</keyword>
<dbReference type="KEGG" id="fla:SY85_21625"/>